<proteinExistence type="predicted"/>
<accession>A0ABQ0EDJ6</accession>
<comment type="caution">
    <text evidence="1">The sequence shown here is derived from an EMBL/GenBank/DDBJ whole genome shotgun (WGS) entry which is preliminary data.</text>
</comment>
<organism evidence="1 2">
    <name type="scientific">Apodemus speciosus</name>
    <name type="common">Large Japanese field mouse</name>
    <dbReference type="NCBI Taxonomy" id="105296"/>
    <lineage>
        <taxon>Eukaryota</taxon>
        <taxon>Metazoa</taxon>
        <taxon>Chordata</taxon>
        <taxon>Craniata</taxon>
        <taxon>Vertebrata</taxon>
        <taxon>Euteleostomi</taxon>
        <taxon>Mammalia</taxon>
        <taxon>Eutheria</taxon>
        <taxon>Euarchontoglires</taxon>
        <taxon>Glires</taxon>
        <taxon>Rodentia</taxon>
        <taxon>Myomorpha</taxon>
        <taxon>Muroidea</taxon>
        <taxon>Muridae</taxon>
        <taxon>Murinae</taxon>
        <taxon>Apodemus</taxon>
    </lineage>
</organism>
<protein>
    <submittedName>
        <fullName evidence="1">Uncharacterized protein</fullName>
    </submittedName>
</protein>
<keyword evidence="2" id="KW-1185">Reference proteome</keyword>
<name>A0ABQ0EDJ6_APOSI</name>
<evidence type="ECO:0000313" key="2">
    <source>
        <dbReference type="Proteomes" id="UP001623349"/>
    </source>
</evidence>
<dbReference type="Proteomes" id="UP001623349">
    <property type="component" value="Unassembled WGS sequence"/>
</dbReference>
<dbReference type="EMBL" id="BAAFST010000001">
    <property type="protein sequence ID" value="GAB1285214.1"/>
    <property type="molecule type" value="Genomic_DNA"/>
</dbReference>
<evidence type="ECO:0000313" key="1">
    <source>
        <dbReference type="EMBL" id="GAB1285214.1"/>
    </source>
</evidence>
<sequence length="71" mass="7954">MWVLRIEPRSSAIATLNFENVWYTSIADTSTSGSNPYKTCVLYLKTPEDKGMCWSCIQHGHQKTCLSEPGA</sequence>
<gene>
    <name evidence="1" type="ORF">APTSU1_000044400</name>
</gene>
<reference evidence="1 2" key="1">
    <citation type="submission" date="2024-08" db="EMBL/GenBank/DDBJ databases">
        <title>The draft genome of Apodemus speciosus.</title>
        <authorList>
            <person name="Nabeshima K."/>
            <person name="Suzuki S."/>
            <person name="Onuma M."/>
        </authorList>
    </citation>
    <scope>NUCLEOTIDE SEQUENCE [LARGE SCALE GENOMIC DNA]</scope>
    <source>
        <strain evidence="1">IB14-021</strain>
    </source>
</reference>